<dbReference type="InterPro" id="IPR017853">
    <property type="entry name" value="GH"/>
</dbReference>
<keyword evidence="13" id="KW-0961">Cell wall biogenesis/degradation</keyword>
<dbReference type="VEuPathDB" id="FungiDB:BO72DRAFT_383468"/>
<keyword evidence="8" id="KW-0735">Signal-anchor</keyword>
<dbReference type="EC" id="3.2.1.39" evidence="4"/>
<keyword evidence="21" id="KW-1185">Reference proteome</keyword>
<keyword evidence="11" id="KW-0325">Glycoprotein</keyword>
<keyword evidence="7 20" id="KW-0378">Hydrolase</keyword>
<proteinExistence type="inferred from homology"/>
<feature type="region of interest" description="Disordered" evidence="18">
    <location>
        <begin position="1"/>
        <end position="33"/>
    </location>
</feature>
<dbReference type="OrthoDB" id="68336at2759"/>
<evidence type="ECO:0000256" key="8">
    <source>
        <dbReference type="ARBA" id="ARBA00022968"/>
    </source>
</evidence>
<keyword evidence="9 19" id="KW-1133">Transmembrane helix</keyword>
<dbReference type="EMBL" id="KZ824662">
    <property type="protein sequence ID" value="RAK75060.1"/>
    <property type="molecule type" value="Genomic_DNA"/>
</dbReference>
<evidence type="ECO:0000256" key="6">
    <source>
        <dbReference type="ARBA" id="ARBA00022692"/>
    </source>
</evidence>
<dbReference type="GO" id="GO:0071555">
    <property type="term" value="P:cell wall organization"/>
    <property type="evidence" value="ECO:0007669"/>
    <property type="project" value="UniProtKB-KW"/>
</dbReference>
<keyword evidence="14" id="KW-0624">Polysaccharide degradation</keyword>
<dbReference type="GO" id="GO:0005886">
    <property type="term" value="C:plasma membrane"/>
    <property type="evidence" value="ECO:0007669"/>
    <property type="project" value="UniProtKB-SubCell"/>
</dbReference>
<evidence type="ECO:0000256" key="13">
    <source>
        <dbReference type="ARBA" id="ARBA00023316"/>
    </source>
</evidence>
<dbReference type="GO" id="GO:0000272">
    <property type="term" value="P:polysaccharide catabolic process"/>
    <property type="evidence" value="ECO:0007669"/>
    <property type="project" value="UniProtKB-KW"/>
</dbReference>
<evidence type="ECO:0000256" key="7">
    <source>
        <dbReference type="ARBA" id="ARBA00022801"/>
    </source>
</evidence>
<evidence type="ECO:0000256" key="1">
    <source>
        <dbReference type="ARBA" id="ARBA00000382"/>
    </source>
</evidence>
<dbReference type="PANTHER" id="PTHR16631:SF17">
    <property type="entry name" value="GLUCAN ENDO-1,3-BETA-GLUCOSIDASE BTGC"/>
    <property type="match status" value="1"/>
</dbReference>
<gene>
    <name evidence="20" type="ORF">BO72DRAFT_383468</name>
</gene>
<dbReference type="GO" id="GO:0042973">
    <property type="term" value="F:glucan endo-1,3-beta-D-glucosidase activity"/>
    <property type="evidence" value="ECO:0007669"/>
    <property type="project" value="UniProtKB-EC"/>
</dbReference>
<feature type="region of interest" description="Disordered" evidence="18">
    <location>
        <begin position="135"/>
        <end position="155"/>
    </location>
</feature>
<evidence type="ECO:0000256" key="19">
    <source>
        <dbReference type="SAM" id="Phobius"/>
    </source>
</evidence>
<comment type="similarity">
    <text evidence="3">Belongs to the glycosyl hydrolase 17 family.</text>
</comment>
<protein>
    <recommendedName>
        <fullName evidence="4">glucan endo-1,3-beta-D-glucosidase</fullName>
        <ecNumber evidence="4">3.2.1.39</ecNumber>
    </recommendedName>
    <alternativeName>
        <fullName evidence="17">Endo-1,3-beta-glucanase btgC</fullName>
    </alternativeName>
    <alternativeName>
        <fullName evidence="16">Laminarinase btgC</fullName>
    </alternativeName>
</protein>
<organism evidence="20 21">
    <name type="scientific">Aspergillus fijiensis CBS 313.89</name>
    <dbReference type="NCBI Taxonomy" id="1448319"/>
    <lineage>
        <taxon>Eukaryota</taxon>
        <taxon>Fungi</taxon>
        <taxon>Dikarya</taxon>
        <taxon>Ascomycota</taxon>
        <taxon>Pezizomycotina</taxon>
        <taxon>Eurotiomycetes</taxon>
        <taxon>Eurotiomycetidae</taxon>
        <taxon>Eurotiales</taxon>
        <taxon>Aspergillaceae</taxon>
        <taxon>Aspergillus</taxon>
    </lineage>
</organism>
<dbReference type="GO" id="GO:0009986">
    <property type="term" value="C:cell surface"/>
    <property type="evidence" value="ECO:0007669"/>
    <property type="project" value="TreeGrafter"/>
</dbReference>
<reference evidence="20 21" key="1">
    <citation type="submission" date="2018-02" db="EMBL/GenBank/DDBJ databases">
        <title>The genomes of Aspergillus section Nigri reveals drivers in fungal speciation.</title>
        <authorList>
            <consortium name="DOE Joint Genome Institute"/>
            <person name="Vesth T.C."/>
            <person name="Nybo J."/>
            <person name="Theobald S."/>
            <person name="Brandl J."/>
            <person name="Frisvad J.C."/>
            <person name="Nielsen K.F."/>
            <person name="Lyhne E.K."/>
            <person name="Kogle M.E."/>
            <person name="Kuo A."/>
            <person name="Riley R."/>
            <person name="Clum A."/>
            <person name="Nolan M."/>
            <person name="Lipzen A."/>
            <person name="Salamov A."/>
            <person name="Henrissat B."/>
            <person name="Wiebenga A."/>
            <person name="De vries R.P."/>
            <person name="Grigoriev I.V."/>
            <person name="Mortensen U.H."/>
            <person name="Andersen M.R."/>
            <person name="Baker S.E."/>
        </authorList>
    </citation>
    <scope>NUCLEOTIDE SEQUENCE [LARGE SCALE GENOMIC DNA]</scope>
    <source>
        <strain evidence="20 21">CBS 313.89</strain>
    </source>
</reference>
<keyword evidence="10 19" id="KW-0472">Membrane</keyword>
<dbReference type="RefSeq" id="XP_040799070.1">
    <property type="nucleotide sequence ID" value="XM_040941513.1"/>
</dbReference>
<keyword evidence="5" id="KW-1003">Cell membrane</keyword>
<evidence type="ECO:0000256" key="2">
    <source>
        <dbReference type="ARBA" id="ARBA00004401"/>
    </source>
</evidence>
<evidence type="ECO:0000313" key="21">
    <source>
        <dbReference type="Proteomes" id="UP000249789"/>
    </source>
</evidence>
<dbReference type="Gene3D" id="3.20.20.80">
    <property type="entry name" value="Glycosidases"/>
    <property type="match status" value="1"/>
</dbReference>
<comment type="catalytic activity">
    <reaction evidence="1">
        <text>Hydrolysis of (1-&gt;3)-beta-D-glucosidic linkages in (1-&gt;3)-beta-D-glucans.</text>
        <dbReference type="EC" id="3.2.1.39"/>
    </reaction>
</comment>
<evidence type="ECO:0000313" key="20">
    <source>
        <dbReference type="EMBL" id="RAK75060.1"/>
    </source>
</evidence>
<evidence type="ECO:0000256" key="3">
    <source>
        <dbReference type="ARBA" id="ARBA00008773"/>
    </source>
</evidence>
<evidence type="ECO:0000256" key="11">
    <source>
        <dbReference type="ARBA" id="ARBA00023180"/>
    </source>
</evidence>
<evidence type="ECO:0000256" key="16">
    <source>
        <dbReference type="ARBA" id="ARBA00042373"/>
    </source>
</evidence>
<evidence type="ECO:0000256" key="9">
    <source>
        <dbReference type="ARBA" id="ARBA00022989"/>
    </source>
</evidence>
<evidence type="ECO:0000256" key="18">
    <source>
        <dbReference type="SAM" id="MobiDB-lite"/>
    </source>
</evidence>
<sequence>MSGLNRVASYSEGDDGAVVAGSRQRSSPEEGRLMDSRYYSDMDMNRTIASHQRHIQTYNDGNLEPVPEGRSLEHTRTQFTATPGIDNMGPSAVGGGISGIALGVANTHDRQSGVDAFRETAGPLYNVPAERDYHTTGAENPYIPAPPPHSEGTFYASSETLRPRDSYGSNVALGAAGAAPGQLTPTTAPSQHSVQDSPYQGVGAFSEGPYQRQSVYSTQNYPLTFNPDEIADDGDDGFVNVAPKGVSPSSHQSFNGTAGAAAVGGAATGGLLGGLRGLFGGKKDSSPSYGPVPGPGLEAAEKGQRAGSIAGASRRKRAWIVGLTLAFIIVAAIVGGAVGGILGNRSHDGSAAADGSGSSSGSSSDGSSDSSDGLLDKDSSEIKDLMNNANLHKVFPGVDYTPWGVQYPLCLKYPPSQNNVTRDLAVLSQLTNTIRLYGTDCNQTEMVLTAIDRLELTDMKLWLGVWIDSNQTTSERQVKQLYNIIDDANNTSIFKGAIIGNEALYRAGPDIATAQTTLISYMTDVKNHFKQNSIDLPVGTSDLGDNWNQELVQAADFVMSNIHPFFGGVKATEAASWTWTFWQNHDAPLTAGTNKQQIISEVGWPSGGGNDCGDGDNCENDTQGAVAGVDEMNQFMADWVCQALENGTEYFWFEAFDEPWKVQYNIEGEEWEDKWGLMDAARKLKPGLKIPDCGGKTAT</sequence>
<name>A0A8G1VW01_9EURO</name>
<evidence type="ECO:0000256" key="10">
    <source>
        <dbReference type="ARBA" id="ARBA00023136"/>
    </source>
</evidence>
<evidence type="ECO:0000256" key="5">
    <source>
        <dbReference type="ARBA" id="ARBA00022475"/>
    </source>
</evidence>
<comment type="subcellular location">
    <subcellularLocation>
        <location evidence="2">Cell membrane</location>
        <topology evidence="2">Single-pass type II membrane protein</topology>
    </subcellularLocation>
</comment>
<keyword evidence="12" id="KW-0119">Carbohydrate metabolism</keyword>
<evidence type="ECO:0000256" key="12">
    <source>
        <dbReference type="ARBA" id="ARBA00023277"/>
    </source>
</evidence>
<dbReference type="GO" id="GO:0009277">
    <property type="term" value="C:fungal-type cell wall"/>
    <property type="evidence" value="ECO:0007669"/>
    <property type="project" value="TreeGrafter"/>
</dbReference>
<dbReference type="GeneID" id="63858846"/>
<dbReference type="SUPFAM" id="SSF51445">
    <property type="entry name" value="(Trans)glycosidases"/>
    <property type="match status" value="1"/>
</dbReference>
<evidence type="ECO:0000256" key="17">
    <source>
        <dbReference type="ARBA" id="ARBA00043078"/>
    </source>
</evidence>
<dbReference type="GO" id="GO:0005576">
    <property type="term" value="C:extracellular region"/>
    <property type="evidence" value="ECO:0007669"/>
    <property type="project" value="TreeGrafter"/>
</dbReference>
<dbReference type="Proteomes" id="UP000249789">
    <property type="component" value="Unassembled WGS sequence"/>
</dbReference>
<dbReference type="PANTHER" id="PTHR16631">
    <property type="entry name" value="GLUCAN 1,3-BETA-GLUCOSIDASE"/>
    <property type="match status" value="1"/>
</dbReference>
<evidence type="ECO:0000256" key="14">
    <source>
        <dbReference type="ARBA" id="ARBA00023326"/>
    </source>
</evidence>
<feature type="compositionally biased region" description="Low complexity" evidence="18">
    <location>
        <begin position="349"/>
        <end position="373"/>
    </location>
</feature>
<dbReference type="InterPro" id="IPR050732">
    <property type="entry name" value="Beta-glucan_modifiers"/>
</dbReference>
<dbReference type="FunFam" id="3.20.20.80:FF:000151">
    <property type="entry name" value="Glucan endo-1,3-beta-glucosidase btgC"/>
    <property type="match status" value="1"/>
</dbReference>
<evidence type="ECO:0000256" key="4">
    <source>
        <dbReference type="ARBA" id="ARBA00012780"/>
    </source>
</evidence>
<comment type="function">
    <text evidence="15">Glucanases play a role in cell expansion during growth, in cell-cell fusion during mating, and in spore release during sporulation. This enzyme may be involved in beta-glucan degradation. Active on laminarin and lichenan.</text>
</comment>
<accession>A0A8G1VW01</accession>
<dbReference type="AlphaFoldDB" id="A0A8G1VW01"/>
<feature type="transmembrane region" description="Helical" evidence="19">
    <location>
        <begin position="318"/>
        <end position="342"/>
    </location>
</feature>
<keyword evidence="6 19" id="KW-0812">Transmembrane</keyword>
<feature type="region of interest" description="Disordered" evidence="18">
    <location>
        <begin position="348"/>
        <end position="377"/>
    </location>
</feature>
<evidence type="ECO:0000256" key="15">
    <source>
        <dbReference type="ARBA" id="ARBA00037649"/>
    </source>
</evidence>